<dbReference type="SUPFAM" id="SSF46689">
    <property type="entry name" value="Homeodomain-like"/>
    <property type="match status" value="1"/>
</dbReference>
<reference evidence="2 4" key="2">
    <citation type="submission" date="2019-03" db="EMBL/GenBank/DDBJ databases">
        <title>Genomic Encyclopedia of Archaeal and Bacterial Type Strains, Phase II (KMG-II): from individual species to whole genera.</title>
        <authorList>
            <person name="Goeker M."/>
        </authorList>
    </citation>
    <scope>NUCLEOTIDE SEQUENCE [LARGE SCALE GENOMIC DNA]</scope>
    <source>
        <strain evidence="2 4">DSM 15235</strain>
    </source>
</reference>
<gene>
    <name evidence="2" type="ORF">BCF50_2288</name>
    <name evidence="1" type="ORF">EGI05_09035</name>
</gene>
<dbReference type="EMBL" id="SOQW01000002">
    <property type="protein sequence ID" value="TDX93327.1"/>
    <property type="molecule type" value="Genomic_DNA"/>
</dbReference>
<evidence type="ECO:0000313" key="1">
    <source>
        <dbReference type="EMBL" id="ROH97524.1"/>
    </source>
</evidence>
<name>A0A3N0VXM0_9FLAO</name>
<dbReference type="Proteomes" id="UP000269375">
    <property type="component" value="Unassembled WGS sequence"/>
</dbReference>
<comment type="caution">
    <text evidence="1">The sequence shown here is derived from an EMBL/GenBank/DDBJ whole genome shotgun (WGS) entry which is preliminary data.</text>
</comment>
<dbReference type="EMBL" id="RJTX01000002">
    <property type="protein sequence ID" value="ROH97524.1"/>
    <property type="molecule type" value="Genomic_DNA"/>
</dbReference>
<organism evidence="1 3">
    <name type="scientific">Chryseobacterium daecheongense</name>
    <dbReference type="NCBI Taxonomy" id="192389"/>
    <lineage>
        <taxon>Bacteria</taxon>
        <taxon>Pseudomonadati</taxon>
        <taxon>Bacteroidota</taxon>
        <taxon>Flavobacteriia</taxon>
        <taxon>Flavobacteriales</taxon>
        <taxon>Weeksellaceae</taxon>
        <taxon>Chryseobacterium group</taxon>
        <taxon>Chryseobacterium</taxon>
    </lineage>
</organism>
<keyword evidence="4" id="KW-1185">Reference proteome</keyword>
<dbReference type="Proteomes" id="UP000295709">
    <property type="component" value="Unassembled WGS sequence"/>
</dbReference>
<reference evidence="1" key="1">
    <citation type="submission" date="2018-11" db="EMBL/GenBank/DDBJ databases">
        <title>Proposal to divide the Flavobacteriaceae and reorganize its genera based on Amino Acid Identity values calculated from whole genome sequences.</title>
        <authorList>
            <person name="Nicholson A.C."/>
            <person name="Gulvik C.A."/>
            <person name="Whitney A.M."/>
            <person name="Humrighouse B.W."/>
            <person name="Bell M."/>
            <person name="Holmes B."/>
            <person name="Steigerwalt A."/>
            <person name="Villarma A."/>
            <person name="Sheth M."/>
            <person name="Batra D."/>
            <person name="Pryor J."/>
            <person name="Bernardet J.-F."/>
            <person name="Hugo C."/>
            <person name="Kampfer P."/>
            <person name="Newman J."/>
            <person name="Mcquiston J.R."/>
        </authorList>
    </citation>
    <scope>NUCLEOTIDE SEQUENCE</scope>
    <source>
        <strain evidence="1">DSM 15235</strain>
    </source>
</reference>
<protein>
    <submittedName>
        <fullName evidence="1">Transposase</fullName>
    </submittedName>
</protein>
<dbReference type="RefSeq" id="WP_123262745.1">
    <property type="nucleotide sequence ID" value="NZ_RJTX01000002.1"/>
</dbReference>
<accession>A0A3N0VXM0</accession>
<evidence type="ECO:0000313" key="2">
    <source>
        <dbReference type="EMBL" id="TDX93327.1"/>
    </source>
</evidence>
<dbReference type="AlphaFoldDB" id="A0A3N0VXM0"/>
<dbReference type="OrthoDB" id="799937at2"/>
<evidence type="ECO:0000313" key="4">
    <source>
        <dbReference type="Proteomes" id="UP000295709"/>
    </source>
</evidence>
<dbReference type="InterPro" id="IPR009057">
    <property type="entry name" value="Homeodomain-like_sf"/>
</dbReference>
<dbReference type="Gene3D" id="1.10.10.60">
    <property type="entry name" value="Homeodomain-like"/>
    <property type="match status" value="1"/>
</dbReference>
<evidence type="ECO:0000313" key="3">
    <source>
        <dbReference type="Proteomes" id="UP000269375"/>
    </source>
</evidence>
<sequence length="139" mass="17101">MQFKNIHIGSVINQRVEECKMEMPRICSFFKRREEEIEKMYQAESLDSELLLRWSKLLDYDFFRIYSQHLILYSPQTKGKDTQLMNINLETPHFRKNIYTKELIDFILELLKKHEKTITQVIDEYRIPKSTLYRWIKKY</sequence>
<proteinExistence type="predicted"/>